<dbReference type="GO" id="GO:0009253">
    <property type="term" value="P:peptidoglycan catabolic process"/>
    <property type="evidence" value="ECO:0007669"/>
    <property type="project" value="InterPro"/>
</dbReference>
<name>A0A387BL68_9LACT</name>
<dbReference type="CDD" id="cd00118">
    <property type="entry name" value="LysM"/>
    <property type="match status" value="1"/>
</dbReference>
<dbReference type="KEGG" id="lact:D7I46_12035"/>
<reference evidence="6" key="1">
    <citation type="submission" date="2018-09" db="EMBL/GenBank/DDBJ databases">
        <title>Genome sequencing of strain 1JSPR-7.</title>
        <authorList>
            <person name="Heo J."/>
            <person name="Kim S.-J."/>
            <person name="Kwon S.-W."/>
        </authorList>
    </citation>
    <scope>NUCLEOTIDE SEQUENCE [LARGE SCALE GENOMIC DNA]</scope>
    <source>
        <strain evidence="6">1JSPR-7</strain>
    </source>
</reference>
<evidence type="ECO:0000259" key="5">
    <source>
        <dbReference type="PROSITE" id="PS51782"/>
    </source>
</evidence>
<dbReference type="SMART" id="SM00257">
    <property type="entry name" value="LysM"/>
    <property type="match status" value="1"/>
</dbReference>
<dbReference type="InterPro" id="IPR018077">
    <property type="entry name" value="Glyco_hydro_fam25_subgr"/>
</dbReference>
<dbReference type="SMART" id="SM00641">
    <property type="entry name" value="Glyco_25"/>
    <property type="match status" value="1"/>
</dbReference>
<dbReference type="InterPro" id="IPR018392">
    <property type="entry name" value="LysM"/>
</dbReference>
<dbReference type="Pfam" id="PF01476">
    <property type="entry name" value="LysM"/>
    <property type="match status" value="1"/>
</dbReference>
<dbReference type="SUPFAM" id="SSF51445">
    <property type="entry name" value="(Trans)glycosidases"/>
    <property type="match status" value="1"/>
</dbReference>
<dbReference type="GO" id="GO:0003796">
    <property type="term" value="F:lysozyme activity"/>
    <property type="evidence" value="ECO:0007669"/>
    <property type="project" value="InterPro"/>
</dbReference>
<dbReference type="OrthoDB" id="2156809at2"/>
<proteinExistence type="inferred from homology"/>
<evidence type="ECO:0000256" key="2">
    <source>
        <dbReference type="ARBA" id="ARBA00022801"/>
    </source>
</evidence>
<dbReference type="Pfam" id="PF01183">
    <property type="entry name" value="Glyco_hydro_25"/>
    <property type="match status" value="1"/>
</dbReference>
<dbReference type="PROSITE" id="PS51904">
    <property type="entry name" value="GLYCOSYL_HYDROL_F25_2"/>
    <property type="match status" value="1"/>
</dbReference>
<keyword evidence="3" id="KW-0326">Glycosidase</keyword>
<dbReference type="InterPro" id="IPR013168">
    <property type="entry name" value="Cpl_7_lyso_C"/>
</dbReference>
<evidence type="ECO:0000256" key="1">
    <source>
        <dbReference type="ARBA" id="ARBA00010646"/>
    </source>
</evidence>
<feature type="domain" description="LysM" evidence="5">
    <location>
        <begin position="313"/>
        <end position="358"/>
    </location>
</feature>
<keyword evidence="7" id="KW-1185">Reference proteome</keyword>
<keyword evidence="2" id="KW-0378">Hydrolase</keyword>
<dbReference type="AlphaFoldDB" id="A0A387BL68"/>
<dbReference type="SUPFAM" id="SSF54106">
    <property type="entry name" value="LysM domain"/>
    <property type="match status" value="1"/>
</dbReference>
<comment type="similarity">
    <text evidence="1">Belongs to the glycosyl hydrolase 25 family.</text>
</comment>
<dbReference type="EMBL" id="CP032627">
    <property type="protein sequence ID" value="AYG01720.1"/>
    <property type="molecule type" value="Genomic_DNA"/>
</dbReference>
<organism evidence="6 7">
    <name type="scientific">Lactococcus allomyrinae</name>
    <dbReference type="NCBI Taxonomy" id="2419773"/>
    <lineage>
        <taxon>Bacteria</taxon>
        <taxon>Bacillati</taxon>
        <taxon>Bacillota</taxon>
        <taxon>Bacilli</taxon>
        <taxon>Lactobacillales</taxon>
        <taxon>Streptococcaceae</taxon>
        <taxon>Lactococcus</taxon>
    </lineage>
</organism>
<evidence type="ECO:0000256" key="4">
    <source>
        <dbReference type="SAM" id="MobiDB-lite"/>
    </source>
</evidence>
<dbReference type="InterPro" id="IPR036779">
    <property type="entry name" value="LysM_dom_sf"/>
</dbReference>
<dbReference type="GO" id="GO:0016998">
    <property type="term" value="P:cell wall macromolecule catabolic process"/>
    <property type="evidence" value="ECO:0007669"/>
    <property type="project" value="InterPro"/>
</dbReference>
<evidence type="ECO:0000256" key="3">
    <source>
        <dbReference type="ARBA" id="ARBA00023295"/>
    </source>
</evidence>
<protein>
    <submittedName>
        <fullName evidence="6">LysM peptidoglycan-binding domain-containing protein</fullName>
    </submittedName>
</protein>
<dbReference type="PANTHER" id="PTHR34135">
    <property type="entry name" value="LYSOZYME"/>
    <property type="match status" value="1"/>
</dbReference>
<dbReference type="InterPro" id="IPR002053">
    <property type="entry name" value="Glyco_hydro_25"/>
</dbReference>
<evidence type="ECO:0000313" key="6">
    <source>
        <dbReference type="EMBL" id="AYG01720.1"/>
    </source>
</evidence>
<sequence length="358" mass="38445">MTLKITDVSSWQGNYALGSNGEDGIIIKATQGTNYVNPNCDFVAQQAIKQNKPWGIYHYASGGDASAEATHFVNNIKGYLNETNKPILWLDWESGENAAWGNGNWAKSFIDKVKALTGSQAGIYTGSDGVAQTAQYLSNEAALWFAGYPTMSDVGWSPIAFPYSTGAWKTLTGWQFSSTPLDKSLFYLERGAWDKIAGNTNNNVAPPKAPTPQPPKYTTSGKNLEQMAGDTQAGKTGNGAERQKLLGAYYTGVMAIVNERSKDITATQSHNILANETKAGRYGNGANRQHLLGNYYNVVQGIINGAASVQSSRIYTVVSGDSLSGIGSKLGTNWQTLAAKNGIAGSAYTIYPGQKLKY</sequence>
<dbReference type="PANTHER" id="PTHR34135:SF2">
    <property type="entry name" value="LYSOZYME"/>
    <property type="match status" value="1"/>
</dbReference>
<dbReference type="InterPro" id="IPR017853">
    <property type="entry name" value="GH"/>
</dbReference>
<dbReference type="SMART" id="SM01095">
    <property type="entry name" value="Cpl-7"/>
    <property type="match status" value="2"/>
</dbReference>
<dbReference type="Proteomes" id="UP000269374">
    <property type="component" value="Chromosome"/>
</dbReference>
<feature type="region of interest" description="Disordered" evidence="4">
    <location>
        <begin position="199"/>
        <end position="223"/>
    </location>
</feature>
<dbReference type="Gene3D" id="3.10.350.10">
    <property type="entry name" value="LysM domain"/>
    <property type="match status" value="1"/>
</dbReference>
<dbReference type="Gene3D" id="3.20.20.80">
    <property type="entry name" value="Glycosidases"/>
    <property type="match status" value="1"/>
</dbReference>
<evidence type="ECO:0000313" key="7">
    <source>
        <dbReference type="Proteomes" id="UP000269374"/>
    </source>
</evidence>
<dbReference type="RefSeq" id="WP_120773089.1">
    <property type="nucleotide sequence ID" value="NZ_CP032627.1"/>
</dbReference>
<dbReference type="GO" id="GO:0016052">
    <property type="term" value="P:carbohydrate catabolic process"/>
    <property type="evidence" value="ECO:0007669"/>
    <property type="project" value="TreeGrafter"/>
</dbReference>
<dbReference type="PROSITE" id="PS51782">
    <property type="entry name" value="LYSM"/>
    <property type="match status" value="1"/>
</dbReference>
<accession>A0A387BL68</accession>
<gene>
    <name evidence="6" type="ORF">D7I46_12035</name>
</gene>